<evidence type="ECO:0000313" key="1">
    <source>
        <dbReference type="Proteomes" id="UP000050741"/>
    </source>
</evidence>
<keyword evidence="1" id="KW-1185">Reference proteome</keyword>
<name>A0A183BY50_GLOPA</name>
<dbReference type="SUPFAM" id="SSF52402">
    <property type="entry name" value="Adenine nucleotide alpha hydrolases-like"/>
    <property type="match status" value="1"/>
</dbReference>
<dbReference type="Proteomes" id="UP000050741">
    <property type="component" value="Unassembled WGS sequence"/>
</dbReference>
<sequence>MCEERIRSAVGTTGEVLVLVSGGVDSTVCAALCTKAYILEGVMLSLQDIVLKRSATSAIAPGRFTGRSSGDMFLRCKDMAIQKIESAASELANSCAGVIKTHHNDSVLDRLVEPLQCSQQRIKYIVEAFDDRFNAIFFPTSPMVCRATGVPIRMLRKHFAAAPTGRPHCVLKRHIFYYHHPDLGNSTTVRNIR</sequence>
<accession>A0A183BY50</accession>
<dbReference type="Gene3D" id="3.40.50.620">
    <property type="entry name" value="HUPs"/>
    <property type="match status" value="1"/>
</dbReference>
<dbReference type="WBParaSite" id="GPLIN_000554000">
    <property type="protein sequence ID" value="GPLIN_000554000"/>
    <property type="gene ID" value="GPLIN_000554000"/>
</dbReference>
<evidence type="ECO:0000313" key="2">
    <source>
        <dbReference type="WBParaSite" id="GPLIN_000554000"/>
    </source>
</evidence>
<reference evidence="1" key="2">
    <citation type="submission" date="2014-05" db="EMBL/GenBank/DDBJ databases">
        <title>The genome and life-stage specific transcriptomes of Globodera pallida elucidate key aspects of plant parasitism by a cyst nematode.</title>
        <authorList>
            <person name="Cotton J.A."/>
            <person name="Lilley C.J."/>
            <person name="Jones L.M."/>
            <person name="Kikuchi T."/>
            <person name="Reid A.J."/>
            <person name="Thorpe P."/>
            <person name="Tsai I.J."/>
            <person name="Beasley H."/>
            <person name="Blok V."/>
            <person name="Cock P.J.A."/>
            <person name="Van den Akker S.E."/>
            <person name="Holroyd N."/>
            <person name="Hunt M."/>
            <person name="Mantelin S."/>
            <person name="Naghra H."/>
            <person name="Pain A."/>
            <person name="Palomares-Rius J.E."/>
            <person name="Zarowiecki M."/>
            <person name="Berriman M."/>
            <person name="Jones J.T."/>
            <person name="Urwin P.E."/>
        </authorList>
    </citation>
    <scope>NUCLEOTIDE SEQUENCE [LARGE SCALE GENOMIC DNA]</scope>
    <source>
        <strain evidence="1">Lindley</strain>
    </source>
</reference>
<reference evidence="2" key="3">
    <citation type="submission" date="2016-06" db="UniProtKB">
        <authorList>
            <consortium name="WormBaseParasite"/>
        </authorList>
    </citation>
    <scope>IDENTIFICATION</scope>
</reference>
<organism evidence="1 2">
    <name type="scientific">Globodera pallida</name>
    <name type="common">Potato cyst nematode worm</name>
    <name type="synonym">Heterodera pallida</name>
    <dbReference type="NCBI Taxonomy" id="36090"/>
    <lineage>
        <taxon>Eukaryota</taxon>
        <taxon>Metazoa</taxon>
        <taxon>Ecdysozoa</taxon>
        <taxon>Nematoda</taxon>
        <taxon>Chromadorea</taxon>
        <taxon>Rhabditida</taxon>
        <taxon>Tylenchina</taxon>
        <taxon>Tylenchomorpha</taxon>
        <taxon>Tylenchoidea</taxon>
        <taxon>Heteroderidae</taxon>
        <taxon>Heteroderinae</taxon>
        <taxon>Globodera</taxon>
    </lineage>
</organism>
<dbReference type="InterPro" id="IPR014729">
    <property type="entry name" value="Rossmann-like_a/b/a_fold"/>
</dbReference>
<reference evidence="1" key="1">
    <citation type="submission" date="2013-12" db="EMBL/GenBank/DDBJ databases">
        <authorList>
            <person name="Aslett M."/>
        </authorList>
    </citation>
    <scope>NUCLEOTIDE SEQUENCE [LARGE SCALE GENOMIC DNA]</scope>
    <source>
        <strain evidence="1">Lindley</strain>
    </source>
</reference>
<protein>
    <submittedName>
        <fullName evidence="2">Asparagine synthetase domain-containing protein</fullName>
    </submittedName>
</protein>
<dbReference type="AlphaFoldDB" id="A0A183BY50"/>
<proteinExistence type="predicted"/>